<sequence>MASSVTQTFVVDNGSEHREASFEQLMSRSHTDMRISLDPAVPAAQFGARARRAQIGDLVLVDAQCSPCSGRRDSDEINRSDDEQIVFLITRSGRELVTQHDQAATLQPGTTILWDTTEPAAFRVLTPVRKRSLFVPRRALGEVGVPGISTSRIELHDDSSLALLTGYLDVLSRTVDGMAPAALSAAREATLSLVAAVLQNAPANHVQGIGAALRASMLTSIDRHLTVPELGPAMLARLHHVSVRSVHRVFADSGETVMGTIRSRRLAGARRALTDSGAAVSSIAQQWCFSDASHLARAFRDEYGLSPSEYRKIHA</sequence>
<dbReference type="PANTHER" id="PTHR46796:SF6">
    <property type="entry name" value="ARAC SUBFAMILY"/>
    <property type="match status" value="1"/>
</dbReference>
<dbReference type="InterPro" id="IPR035418">
    <property type="entry name" value="AraC-bd_2"/>
</dbReference>
<accession>L7L9I9</accession>
<evidence type="ECO:0000313" key="5">
    <source>
        <dbReference type="EMBL" id="GAC57810.1"/>
    </source>
</evidence>
<dbReference type="STRING" id="1121927.GOHSU_25_00450"/>
<evidence type="ECO:0000256" key="3">
    <source>
        <dbReference type="ARBA" id="ARBA00023163"/>
    </source>
</evidence>
<keyword evidence="6" id="KW-1185">Reference proteome</keyword>
<dbReference type="EMBL" id="BANT01000025">
    <property type="protein sequence ID" value="GAC57810.1"/>
    <property type="molecule type" value="Genomic_DNA"/>
</dbReference>
<dbReference type="Proteomes" id="UP000053405">
    <property type="component" value="Unassembled WGS sequence"/>
</dbReference>
<dbReference type="GO" id="GO:0003700">
    <property type="term" value="F:DNA-binding transcription factor activity"/>
    <property type="evidence" value="ECO:0007669"/>
    <property type="project" value="InterPro"/>
</dbReference>
<keyword evidence="3" id="KW-0804">Transcription</keyword>
<gene>
    <name evidence="5" type="ORF">GOHSU_25_00450</name>
</gene>
<comment type="caution">
    <text evidence="5">The sequence shown here is derived from an EMBL/GenBank/DDBJ whole genome shotgun (WGS) entry which is preliminary data.</text>
</comment>
<reference evidence="5 6" key="1">
    <citation type="submission" date="2012-12" db="EMBL/GenBank/DDBJ databases">
        <title>Whole genome shotgun sequence of Gordonia hirsuta NBRC 16056.</title>
        <authorList>
            <person name="Isaki-Nakamura S."/>
            <person name="Hosoyama A."/>
            <person name="Tsuchikane K."/>
            <person name="Katsumata H."/>
            <person name="Baba S."/>
            <person name="Yamazaki S."/>
            <person name="Fujita N."/>
        </authorList>
    </citation>
    <scope>NUCLEOTIDE SEQUENCE [LARGE SCALE GENOMIC DNA]</scope>
    <source>
        <strain evidence="5 6">NBRC 16056</strain>
    </source>
</reference>
<feature type="domain" description="HTH araC/xylS-type" evidence="4">
    <location>
        <begin position="215"/>
        <end position="313"/>
    </location>
</feature>
<dbReference type="InterPro" id="IPR050204">
    <property type="entry name" value="AraC_XylS_family_regulators"/>
</dbReference>
<dbReference type="PROSITE" id="PS01124">
    <property type="entry name" value="HTH_ARAC_FAMILY_2"/>
    <property type="match status" value="1"/>
</dbReference>
<organism evidence="5 6">
    <name type="scientific">Gordonia hirsuta DSM 44140 = NBRC 16056</name>
    <dbReference type="NCBI Taxonomy" id="1121927"/>
    <lineage>
        <taxon>Bacteria</taxon>
        <taxon>Bacillati</taxon>
        <taxon>Actinomycetota</taxon>
        <taxon>Actinomycetes</taxon>
        <taxon>Mycobacteriales</taxon>
        <taxon>Gordoniaceae</taxon>
        <taxon>Gordonia</taxon>
    </lineage>
</organism>
<dbReference type="OrthoDB" id="9799345at2"/>
<protein>
    <submittedName>
        <fullName evidence="5">Putative AraC family transcriptional regulator</fullName>
    </submittedName>
</protein>
<keyword evidence="1" id="KW-0805">Transcription regulation</keyword>
<dbReference type="AlphaFoldDB" id="L7L9I9"/>
<dbReference type="Gene3D" id="1.10.10.60">
    <property type="entry name" value="Homeodomain-like"/>
    <property type="match status" value="1"/>
</dbReference>
<evidence type="ECO:0000313" key="6">
    <source>
        <dbReference type="Proteomes" id="UP000053405"/>
    </source>
</evidence>
<dbReference type="PANTHER" id="PTHR46796">
    <property type="entry name" value="HTH-TYPE TRANSCRIPTIONAL ACTIVATOR RHAS-RELATED"/>
    <property type="match status" value="1"/>
</dbReference>
<evidence type="ECO:0000259" key="4">
    <source>
        <dbReference type="PROSITE" id="PS01124"/>
    </source>
</evidence>
<dbReference type="SUPFAM" id="SSF46689">
    <property type="entry name" value="Homeodomain-like"/>
    <property type="match status" value="1"/>
</dbReference>
<keyword evidence="2" id="KW-0238">DNA-binding</keyword>
<dbReference type="InterPro" id="IPR009057">
    <property type="entry name" value="Homeodomain-like_sf"/>
</dbReference>
<name>L7L9I9_9ACTN</name>
<dbReference type="Pfam" id="PF14525">
    <property type="entry name" value="AraC_binding_2"/>
    <property type="match status" value="1"/>
</dbReference>
<evidence type="ECO:0000256" key="1">
    <source>
        <dbReference type="ARBA" id="ARBA00023015"/>
    </source>
</evidence>
<dbReference type="InterPro" id="IPR018060">
    <property type="entry name" value="HTH_AraC"/>
</dbReference>
<evidence type="ECO:0000256" key="2">
    <source>
        <dbReference type="ARBA" id="ARBA00023125"/>
    </source>
</evidence>
<dbReference type="SMART" id="SM00342">
    <property type="entry name" value="HTH_ARAC"/>
    <property type="match status" value="1"/>
</dbReference>
<dbReference type="Pfam" id="PF12833">
    <property type="entry name" value="HTH_18"/>
    <property type="match status" value="1"/>
</dbReference>
<dbReference type="RefSeq" id="WP_005940701.1">
    <property type="nucleotide sequence ID" value="NZ_ATVK01000013.1"/>
</dbReference>
<dbReference type="eggNOG" id="COG2207">
    <property type="taxonomic scope" value="Bacteria"/>
</dbReference>
<proteinExistence type="predicted"/>
<dbReference type="GO" id="GO:0043565">
    <property type="term" value="F:sequence-specific DNA binding"/>
    <property type="evidence" value="ECO:0007669"/>
    <property type="project" value="InterPro"/>
</dbReference>